<proteinExistence type="predicted"/>
<sequence>MSSTPVDRIRVLWLYGPPGVGKTTVAWEIRARLGEPAAFVDIDQLGMCYPDRPGDPGRHLLKADALAAVLPGFRQAGARTVVVSGVVDPGTGVLTERLPGADVTVCRLRADTDELTRRFTGRRGADPGLVGEVLRDADAHETAGPAESCVDTTGLTPGEVATRVLAGIGTRPPEHGDPPAVLPPARPTGDERIVWLCGPVGAGKSTAGFPVYLKALAAGMTAAYVDVDQIGFGPAVPGDRRGHRLKAANLAALWRVFRAAGARRLVVVGGIEDATAFKTYTERLPGDAITLARLHAGPATLTERIGDRGRGGGWAQPGDPLFGAGERFLRDAAESAAEEAAALEREGIGDFRVDTDGLTAAEVAEAVAVRSGWPG</sequence>
<dbReference type="GO" id="GO:0016301">
    <property type="term" value="F:kinase activity"/>
    <property type="evidence" value="ECO:0007669"/>
    <property type="project" value="UniProtKB-KW"/>
</dbReference>
<keyword evidence="1" id="KW-0808">Transferase</keyword>
<accession>A0A841FLI4</accession>
<gene>
    <name evidence="1" type="ORF">HNR73_004698</name>
</gene>
<evidence type="ECO:0000313" key="2">
    <source>
        <dbReference type="Proteomes" id="UP000548476"/>
    </source>
</evidence>
<dbReference type="AlphaFoldDB" id="A0A841FLI4"/>
<dbReference type="SUPFAM" id="SSF52540">
    <property type="entry name" value="P-loop containing nucleoside triphosphate hydrolases"/>
    <property type="match status" value="2"/>
</dbReference>
<dbReference type="PRINTS" id="PR00364">
    <property type="entry name" value="DISEASERSIST"/>
</dbReference>
<reference evidence="1 2" key="1">
    <citation type="submission" date="2020-08" db="EMBL/GenBank/DDBJ databases">
        <title>Genomic Encyclopedia of Type Strains, Phase IV (KMG-IV): sequencing the most valuable type-strain genomes for metagenomic binning, comparative biology and taxonomic classification.</title>
        <authorList>
            <person name="Goeker M."/>
        </authorList>
    </citation>
    <scope>NUCLEOTIDE SEQUENCE [LARGE SCALE GENOMIC DNA]</scope>
    <source>
        <strain evidence="1 2">YIM 65646</strain>
    </source>
</reference>
<dbReference type="InterPro" id="IPR027417">
    <property type="entry name" value="P-loop_NTPase"/>
</dbReference>
<dbReference type="Gene3D" id="3.40.50.300">
    <property type="entry name" value="P-loop containing nucleotide triphosphate hydrolases"/>
    <property type="match status" value="2"/>
</dbReference>
<dbReference type="Proteomes" id="UP000548476">
    <property type="component" value="Unassembled WGS sequence"/>
</dbReference>
<organism evidence="1 2">
    <name type="scientific">Phytomonospora endophytica</name>
    <dbReference type="NCBI Taxonomy" id="714109"/>
    <lineage>
        <taxon>Bacteria</taxon>
        <taxon>Bacillati</taxon>
        <taxon>Actinomycetota</taxon>
        <taxon>Actinomycetes</taxon>
        <taxon>Micromonosporales</taxon>
        <taxon>Micromonosporaceae</taxon>
        <taxon>Phytomonospora</taxon>
    </lineage>
</organism>
<dbReference type="EMBL" id="JACHGT010000010">
    <property type="protein sequence ID" value="MBB6036825.1"/>
    <property type="molecule type" value="Genomic_DNA"/>
</dbReference>
<name>A0A841FLI4_9ACTN</name>
<dbReference type="RefSeq" id="WP_184789663.1">
    <property type="nucleotide sequence ID" value="NZ_BONT01000058.1"/>
</dbReference>
<keyword evidence="1" id="KW-0418">Kinase</keyword>
<protein>
    <submittedName>
        <fullName evidence="1">Broad-specificity NMP kinase</fullName>
    </submittedName>
</protein>
<comment type="caution">
    <text evidence="1">The sequence shown here is derived from an EMBL/GenBank/DDBJ whole genome shotgun (WGS) entry which is preliminary data.</text>
</comment>
<evidence type="ECO:0000313" key="1">
    <source>
        <dbReference type="EMBL" id="MBB6036825.1"/>
    </source>
</evidence>
<keyword evidence="2" id="KW-1185">Reference proteome</keyword>